<feature type="domain" description="Amidase" evidence="1">
    <location>
        <begin position="27"/>
        <end position="451"/>
    </location>
</feature>
<dbReference type="InterPro" id="IPR036928">
    <property type="entry name" value="AS_sf"/>
</dbReference>
<keyword evidence="3" id="KW-1185">Reference proteome</keyword>
<gene>
    <name evidence="2" type="ORF">G7066_02685</name>
</gene>
<dbReference type="Proteomes" id="UP000503441">
    <property type="component" value="Chromosome"/>
</dbReference>
<dbReference type="InterPro" id="IPR020556">
    <property type="entry name" value="Amidase_CS"/>
</dbReference>
<dbReference type="PROSITE" id="PS00571">
    <property type="entry name" value="AMIDASES"/>
    <property type="match status" value="1"/>
</dbReference>
<proteinExistence type="predicted"/>
<dbReference type="InterPro" id="IPR023631">
    <property type="entry name" value="Amidase_dom"/>
</dbReference>
<accession>A0ABX6JYM2</accession>
<dbReference type="InterPro" id="IPR000120">
    <property type="entry name" value="Amidase"/>
</dbReference>
<protein>
    <submittedName>
        <fullName evidence="2">Amidase</fullName>
    </submittedName>
</protein>
<reference evidence="2 3" key="1">
    <citation type="submission" date="2020-03" db="EMBL/GenBank/DDBJ databases">
        <title>Leucobacter sp. nov., isolated from beetles.</title>
        <authorList>
            <person name="Hyun D.-W."/>
            <person name="Bae J.-W."/>
        </authorList>
    </citation>
    <scope>NUCLEOTIDE SEQUENCE [LARGE SCALE GENOMIC DNA]</scope>
    <source>
        <strain evidence="2 3">HDW9A</strain>
    </source>
</reference>
<name>A0ABX6JYM2_9MICO</name>
<sequence length="483" mass="52006">MHDETLRWISATEQAALIRAGELSAREALQAHWSRIDAFNPALNAVIFEDREVAWSEAKTADARQAAGEPLGPLHGVPMTNKDTNETRGMPNTWGSPLLWHVVPEQDGLIVGRLRAAGAIMTGKNNVPEFAAGAHTFNEVFGVTSNPYDPSRSAGGSSGGAAAAIAAGMQAVGDGSDMGGSLRTPASFCNILGLRPSRGRIPLPSDNSWMWLGRTGPMAREVLDLALMMNVLSGPDPRVPLSINEAGLDFRVGLRTGIDGIRIGWSPDVGLGLPVEPEIVRVCEQALGVFAEAGAIVEVAAPNITEADMVFRQTRANDFESSWGELVRENSALVKPEVLENVALGQRQSAADLRELARARTRLEGHVRDYFDRYDLWITPTVQTLPFPAEQRWPGMVAGQVMGDYLDWMRSVCVVSAMDVPALSVPAGFSAGGLPIGMQFVAAHGKEHLLLRAAHAFEQRTRWSRVRPGLTPSLSKGVEVVSM</sequence>
<evidence type="ECO:0000313" key="3">
    <source>
        <dbReference type="Proteomes" id="UP000503441"/>
    </source>
</evidence>
<dbReference type="Gene3D" id="3.90.1300.10">
    <property type="entry name" value="Amidase signature (AS) domain"/>
    <property type="match status" value="1"/>
</dbReference>
<evidence type="ECO:0000313" key="2">
    <source>
        <dbReference type="EMBL" id="QIM17870.1"/>
    </source>
</evidence>
<organism evidence="2 3">
    <name type="scientific">Leucobacter coleopterorum</name>
    <dbReference type="NCBI Taxonomy" id="2714933"/>
    <lineage>
        <taxon>Bacteria</taxon>
        <taxon>Bacillati</taxon>
        <taxon>Actinomycetota</taxon>
        <taxon>Actinomycetes</taxon>
        <taxon>Micrococcales</taxon>
        <taxon>Microbacteriaceae</taxon>
        <taxon>Leucobacter</taxon>
    </lineage>
</organism>
<evidence type="ECO:0000259" key="1">
    <source>
        <dbReference type="Pfam" id="PF01425"/>
    </source>
</evidence>
<dbReference type="PANTHER" id="PTHR11895:SF76">
    <property type="entry name" value="INDOLEACETAMIDE HYDROLASE"/>
    <property type="match status" value="1"/>
</dbReference>
<dbReference type="EMBL" id="CP049933">
    <property type="protein sequence ID" value="QIM17870.1"/>
    <property type="molecule type" value="Genomic_DNA"/>
</dbReference>
<dbReference type="Pfam" id="PF01425">
    <property type="entry name" value="Amidase"/>
    <property type="match status" value="1"/>
</dbReference>
<dbReference type="RefSeq" id="WP_166328838.1">
    <property type="nucleotide sequence ID" value="NZ_CP049933.1"/>
</dbReference>
<dbReference type="PANTHER" id="PTHR11895">
    <property type="entry name" value="TRANSAMIDASE"/>
    <property type="match status" value="1"/>
</dbReference>
<dbReference type="SUPFAM" id="SSF75304">
    <property type="entry name" value="Amidase signature (AS) enzymes"/>
    <property type="match status" value="1"/>
</dbReference>